<name>A0A158EZH6_9BURK</name>
<evidence type="ECO:0000313" key="3">
    <source>
        <dbReference type="Proteomes" id="UP000054683"/>
    </source>
</evidence>
<dbReference type="Pfam" id="PF15919">
    <property type="entry name" value="HicB_lk_antitox"/>
    <property type="match status" value="1"/>
</dbReference>
<reference evidence="2 3" key="1">
    <citation type="submission" date="2016-01" db="EMBL/GenBank/DDBJ databases">
        <authorList>
            <person name="Oliw E.H."/>
        </authorList>
    </citation>
    <scope>NUCLEOTIDE SEQUENCE [LARGE SCALE GENOMIC DNA]</scope>
    <source>
        <strain evidence="2">LMG 27134</strain>
    </source>
</reference>
<dbReference type="PANTHER" id="PTHR34504:SF2">
    <property type="entry name" value="UPF0150 PROTEIN SSL0259"/>
    <property type="match status" value="1"/>
</dbReference>
<dbReference type="InterPro" id="IPR031807">
    <property type="entry name" value="HicB-like"/>
</dbReference>
<accession>A0A158EZH6</accession>
<dbReference type="EMBL" id="FCOK02000002">
    <property type="protein sequence ID" value="SAL12835.1"/>
    <property type="molecule type" value="Genomic_DNA"/>
</dbReference>
<organism evidence="2 3">
    <name type="scientific">Caballeronia udeis</name>
    <dbReference type="NCBI Taxonomy" id="1232866"/>
    <lineage>
        <taxon>Bacteria</taxon>
        <taxon>Pseudomonadati</taxon>
        <taxon>Pseudomonadota</taxon>
        <taxon>Betaproteobacteria</taxon>
        <taxon>Burkholderiales</taxon>
        <taxon>Burkholderiaceae</taxon>
        <taxon>Caballeronia</taxon>
    </lineage>
</organism>
<dbReference type="Gene3D" id="3.30.160.250">
    <property type="match status" value="1"/>
</dbReference>
<protein>
    <recommendedName>
        <fullName evidence="1">HicB-like antitoxin of toxin-antitoxin system domain-containing protein</fullName>
    </recommendedName>
</protein>
<gene>
    <name evidence="2" type="ORF">AWB69_00421</name>
</gene>
<dbReference type="InterPro" id="IPR035069">
    <property type="entry name" value="TTHA1013/TTHA0281-like"/>
</dbReference>
<proteinExistence type="predicted"/>
<dbReference type="SUPFAM" id="SSF143100">
    <property type="entry name" value="TTHA1013/TTHA0281-like"/>
    <property type="match status" value="1"/>
</dbReference>
<dbReference type="RefSeq" id="WP_062081583.1">
    <property type="nucleotide sequence ID" value="NZ_FCOK02000002.1"/>
</dbReference>
<feature type="domain" description="HicB-like antitoxin of toxin-antitoxin system" evidence="1">
    <location>
        <begin position="3"/>
        <end position="126"/>
    </location>
</feature>
<evidence type="ECO:0000313" key="2">
    <source>
        <dbReference type="EMBL" id="SAL12835.1"/>
    </source>
</evidence>
<dbReference type="Proteomes" id="UP000054683">
    <property type="component" value="Unassembled WGS sequence"/>
</dbReference>
<dbReference type="InterPro" id="IPR051404">
    <property type="entry name" value="TA_system_antitoxin"/>
</dbReference>
<evidence type="ECO:0000259" key="1">
    <source>
        <dbReference type="Pfam" id="PF15919"/>
    </source>
</evidence>
<dbReference type="OrthoDB" id="9807959at2"/>
<dbReference type="PANTHER" id="PTHR34504">
    <property type="entry name" value="ANTITOXIN HICB"/>
    <property type="match status" value="1"/>
</dbReference>
<dbReference type="AlphaFoldDB" id="A0A158EZH6"/>
<sequence length="138" mass="15117">MEFPVAIHQDEGSVYGVIVPGIAGCHSWGDTIEQAIHNTREAIESHVATLIECGEEVDLSATPVEVLVHQTEYAGAVWALVDVDPAQFDTKPERVNISLPRFVLRKIDAYAGKHHETCSGFLGRVALDAIREEERTPA</sequence>